<evidence type="ECO:0000313" key="4">
    <source>
        <dbReference type="Proteomes" id="UP000219602"/>
    </source>
</evidence>
<dbReference type="PANTHER" id="PTHR47718">
    <property type="entry name" value="OS01G0519700 PROTEIN"/>
    <property type="match status" value="1"/>
</dbReference>
<dbReference type="STRING" id="327505.A0A2H3G5G3"/>
<feature type="domain" description="FAR1" evidence="2">
    <location>
        <begin position="106"/>
        <end position="187"/>
    </location>
</feature>
<dbReference type="Pfam" id="PF03101">
    <property type="entry name" value="FAR1"/>
    <property type="match status" value="1"/>
</dbReference>
<reference evidence="3 4" key="1">
    <citation type="journal article" date="2016" name="Environ. Microbiol.">
        <title>Effector profiles distinguish formae speciales of Fusarium oxysporum.</title>
        <authorList>
            <person name="van Dam P."/>
            <person name="Fokkens L."/>
            <person name="Schmidt S.M."/>
            <person name="Linmans J.H."/>
            <person name="Kistler H.C."/>
            <person name="Ma L.J."/>
            <person name="Rep M."/>
        </authorList>
    </citation>
    <scope>NUCLEOTIDE SEQUENCE [LARGE SCALE GENOMIC DNA]</scope>
    <source>
        <strain evidence="3 4">Forc016</strain>
    </source>
</reference>
<evidence type="ECO:0000259" key="2">
    <source>
        <dbReference type="Pfam" id="PF03101"/>
    </source>
</evidence>
<protein>
    <recommendedName>
        <fullName evidence="2">FAR1 domain-containing protein</fullName>
    </recommendedName>
</protein>
<dbReference type="PANTHER" id="PTHR47718:SF13">
    <property type="entry name" value="OS09G0290500 PROTEIN"/>
    <property type="match status" value="1"/>
</dbReference>
<proteinExistence type="predicted"/>
<dbReference type="Proteomes" id="UP000219602">
    <property type="component" value="Chromosome 11"/>
</dbReference>
<feature type="compositionally biased region" description="Low complexity" evidence="1">
    <location>
        <begin position="68"/>
        <end position="79"/>
    </location>
</feature>
<comment type="caution">
    <text evidence="3">The sequence shown here is derived from an EMBL/GenBank/DDBJ whole genome shotgun (WGS) entry which is preliminary data.</text>
</comment>
<feature type="compositionally biased region" description="Pro residues" evidence="1">
    <location>
        <begin position="80"/>
        <end position="93"/>
    </location>
</feature>
<evidence type="ECO:0000313" key="3">
    <source>
        <dbReference type="EMBL" id="PCD25977.1"/>
    </source>
</evidence>
<gene>
    <name evidence="3" type="ORF">AU210_012411</name>
</gene>
<reference evidence="3 4" key="2">
    <citation type="journal article" date="2017" name="Sci. Rep.">
        <title>A mobile pathogenicity chromosome in Fusarium oxysporum for infection of multiple cucurbit species.</title>
        <authorList>
            <person name="van Dam P."/>
            <person name="Fokkens L."/>
            <person name="Ayukawa Y."/>
            <person name="van der Gragt M."/>
            <person name="Ter Horst A."/>
            <person name="Brankovics B."/>
            <person name="Houterman P.M."/>
            <person name="Arie T."/>
            <person name="Rep M."/>
        </authorList>
    </citation>
    <scope>NUCLEOTIDE SEQUENCE [LARGE SCALE GENOMIC DNA]</scope>
    <source>
        <strain evidence="3 4">Forc016</strain>
    </source>
</reference>
<dbReference type="InterPro" id="IPR004330">
    <property type="entry name" value="FAR1_DNA_bnd_dom"/>
</dbReference>
<evidence type="ECO:0000256" key="1">
    <source>
        <dbReference type="SAM" id="MobiDB-lite"/>
    </source>
</evidence>
<dbReference type="AlphaFoldDB" id="A0A2H3G5G3"/>
<feature type="region of interest" description="Disordered" evidence="1">
    <location>
        <begin position="36"/>
        <end position="95"/>
    </location>
</feature>
<feature type="region of interest" description="Disordered" evidence="1">
    <location>
        <begin position="180"/>
        <end position="202"/>
    </location>
</feature>
<dbReference type="EMBL" id="MABQ02000009">
    <property type="protein sequence ID" value="PCD25977.1"/>
    <property type="molecule type" value="Genomic_DNA"/>
</dbReference>
<organism evidence="3 4">
    <name type="scientific">Fusarium oxysporum f. sp. radicis-cucumerinum</name>
    <dbReference type="NCBI Taxonomy" id="327505"/>
    <lineage>
        <taxon>Eukaryota</taxon>
        <taxon>Fungi</taxon>
        <taxon>Dikarya</taxon>
        <taxon>Ascomycota</taxon>
        <taxon>Pezizomycotina</taxon>
        <taxon>Sordariomycetes</taxon>
        <taxon>Hypocreomycetidae</taxon>
        <taxon>Hypocreales</taxon>
        <taxon>Nectriaceae</taxon>
        <taxon>Fusarium</taxon>
        <taxon>Fusarium oxysporum species complex</taxon>
    </lineage>
</organism>
<sequence>MKIVRRVVGEGRRLTIDLARSYERVRAWRERWGWSPLSSDAYESPPPYSPPRKSSTQIPQVSPRAESPESLPLQQISSPSPGPIPNPPIPGDPAPSAEVLFDSVNLFAKENGFGIARRNAYSYKGQRIRYSLQCDRFGQPGASKGAGLRQRKSRKCGCKWMVIAEALEEGKWLLRQHPNLEHSQHNHGPSITSSAHPSHRRLTTPVRATIESTSRRAGIRARDVRAVVEEQHPESISPSVMCGAAADATRRVGQNSSQYKRHLLQQIIFAKPIGSPQRVNQAPATIARSISSPMQPPNDHGLTRA</sequence>
<feature type="compositionally biased region" description="Polar residues" evidence="1">
    <location>
        <begin position="186"/>
        <end position="196"/>
    </location>
</feature>
<accession>A0A2H3G5G3</accession>
<name>A0A2H3G5G3_FUSOX</name>